<name>A0AAE1SFG6_9SOLA</name>
<comment type="caution">
    <text evidence="1">The sequence shown here is derived from an EMBL/GenBank/DDBJ whole genome shotgun (WGS) entry which is preliminary data.</text>
</comment>
<evidence type="ECO:0008006" key="3">
    <source>
        <dbReference type="Google" id="ProtNLM"/>
    </source>
</evidence>
<evidence type="ECO:0000313" key="2">
    <source>
        <dbReference type="Proteomes" id="UP001291623"/>
    </source>
</evidence>
<dbReference type="AlphaFoldDB" id="A0AAE1SFG6"/>
<protein>
    <recommendedName>
        <fullName evidence="3">CS domain-containing protein</fullName>
    </recommendedName>
</protein>
<reference evidence="1" key="1">
    <citation type="submission" date="2023-12" db="EMBL/GenBank/DDBJ databases">
        <title>Genome assembly of Anisodus tanguticus.</title>
        <authorList>
            <person name="Wang Y.-J."/>
        </authorList>
    </citation>
    <scope>NUCLEOTIDE SEQUENCE</scope>
    <source>
        <strain evidence="1">KB-2021</strain>
        <tissue evidence="1">Leaf</tissue>
    </source>
</reference>
<dbReference type="Proteomes" id="UP001291623">
    <property type="component" value="Unassembled WGS sequence"/>
</dbReference>
<proteinExistence type="predicted"/>
<organism evidence="1 2">
    <name type="scientific">Anisodus tanguticus</name>
    <dbReference type="NCBI Taxonomy" id="243964"/>
    <lineage>
        <taxon>Eukaryota</taxon>
        <taxon>Viridiplantae</taxon>
        <taxon>Streptophyta</taxon>
        <taxon>Embryophyta</taxon>
        <taxon>Tracheophyta</taxon>
        <taxon>Spermatophyta</taxon>
        <taxon>Magnoliopsida</taxon>
        <taxon>eudicotyledons</taxon>
        <taxon>Gunneridae</taxon>
        <taxon>Pentapetalae</taxon>
        <taxon>asterids</taxon>
        <taxon>lamiids</taxon>
        <taxon>Solanales</taxon>
        <taxon>Solanaceae</taxon>
        <taxon>Solanoideae</taxon>
        <taxon>Hyoscyameae</taxon>
        <taxon>Anisodus</taxon>
    </lineage>
</organism>
<gene>
    <name evidence="1" type="ORF">RND71_012587</name>
</gene>
<sequence>MGFVKALNSGVIQRTMTYILAAGFFRKRDSKRERDHEEERIVYVLWDVGSSYYYRTSVQNRQKVGNILNICRLLAISTSHTTQQEMKQKMKFRYIDEDQLVISLEKQNSELKWPDVV</sequence>
<keyword evidence="2" id="KW-1185">Reference proteome</keyword>
<dbReference type="EMBL" id="JAVYJV010000006">
    <property type="protein sequence ID" value="KAK4368795.1"/>
    <property type="molecule type" value="Genomic_DNA"/>
</dbReference>
<accession>A0AAE1SFG6</accession>
<evidence type="ECO:0000313" key="1">
    <source>
        <dbReference type="EMBL" id="KAK4368795.1"/>
    </source>
</evidence>